<evidence type="ECO:0000259" key="9">
    <source>
        <dbReference type="PROSITE" id="PS50850"/>
    </source>
</evidence>
<feature type="region of interest" description="Disordered" evidence="7">
    <location>
        <begin position="1"/>
        <end position="56"/>
    </location>
</feature>
<evidence type="ECO:0000256" key="5">
    <source>
        <dbReference type="ARBA" id="ARBA00022989"/>
    </source>
</evidence>
<dbReference type="CDD" id="cd17321">
    <property type="entry name" value="MFS_MMR_MDR_like"/>
    <property type="match status" value="1"/>
</dbReference>
<evidence type="ECO:0000313" key="10">
    <source>
        <dbReference type="EMBL" id="ABP46516.1"/>
    </source>
</evidence>
<feature type="transmembrane region" description="Helical" evidence="8">
    <location>
        <begin position="134"/>
        <end position="153"/>
    </location>
</feature>
<feature type="transmembrane region" description="Helical" evidence="8">
    <location>
        <begin position="321"/>
        <end position="345"/>
    </location>
</feature>
<feature type="transmembrane region" description="Helical" evidence="8">
    <location>
        <begin position="192"/>
        <end position="212"/>
    </location>
</feature>
<dbReference type="PANTHER" id="PTHR42718">
    <property type="entry name" value="MAJOR FACILITATOR SUPERFAMILY MULTIDRUG TRANSPORTER MFSC"/>
    <property type="match status" value="1"/>
</dbReference>
<keyword evidence="4 8" id="KW-0812">Transmembrane</keyword>
<feature type="transmembrane region" description="Helical" evidence="8">
    <location>
        <begin position="450"/>
        <end position="471"/>
    </location>
</feature>
<reference evidence="10" key="2">
    <citation type="journal article" date="2013" name="PLoS ONE">
        <title>A Gene Expression Study of the Activities of Aromatic Ring-Cleavage Dioxygenases in Mycobacterium gilvum PYR-GCK to Changes in Salinity and pH during Pyrene Degradation.</title>
        <authorList>
            <person name="Badejo A.C."/>
            <person name="Badejo A.O."/>
            <person name="Shin K.H."/>
            <person name="Chai Y.G."/>
        </authorList>
    </citation>
    <scope>NUCLEOTIDE SEQUENCE [LARGE SCALE GENOMIC DNA]</scope>
    <source>
        <strain evidence="10">PYR-GCK</strain>
    </source>
</reference>
<feature type="transmembrane region" description="Helical" evidence="8">
    <location>
        <begin position="250"/>
        <end position="273"/>
    </location>
</feature>
<dbReference type="Gene3D" id="1.20.1720.10">
    <property type="entry name" value="Multidrug resistance protein D"/>
    <property type="match status" value="1"/>
</dbReference>
<keyword evidence="5 8" id="KW-1133">Transmembrane helix</keyword>
<dbReference type="GO" id="GO:0022857">
    <property type="term" value="F:transmembrane transporter activity"/>
    <property type="evidence" value="ECO:0007669"/>
    <property type="project" value="InterPro"/>
</dbReference>
<feature type="transmembrane region" description="Helical" evidence="8">
    <location>
        <begin position="357"/>
        <end position="378"/>
    </location>
</feature>
<feature type="transmembrane region" description="Helical" evidence="8">
    <location>
        <begin position="503"/>
        <end position="525"/>
    </location>
</feature>
<evidence type="ECO:0000256" key="3">
    <source>
        <dbReference type="ARBA" id="ARBA00022475"/>
    </source>
</evidence>
<dbReference type="Gene3D" id="1.20.1250.20">
    <property type="entry name" value="MFS general substrate transporter like domains"/>
    <property type="match status" value="1"/>
</dbReference>
<keyword evidence="2" id="KW-0813">Transport</keyword>
<dbReference type="KEGG" id="mgi:Mflv_4046"/>
<dbReference type="GO" id="GO:0005886">
    <property type="term" value="C:plasma membrane"/>
    <property type="evidence" value="ECO:0007669"/>
    <property type="project" value="UniProtKB-SubCell"/>
</dbReference>
<evidence type="ECO:0000256" key="6">
    <source>
        <dbReference type="ARBA" id="ARBA00023136"/>
    </source>
</evidence>
<gene>
    <name evidence="10" type="ordered locus">Mflv_4046</name>
</gene>
<evidence type="ECO:0000256" key="8">
    <source>
        <dbReference type="SAM" id="Phobius"/>
    </source>
</evidence>
<reference evidence="10" key="1">
    <citation type="submission" date="2007-04" db="EMBL/GenBank/DDBJ databases">
        <authorList>
            <consortium name="US DOE Joint Genome Institute"/>
            <person name="Copeland A."/>
            <person name="Lucas S."/>
            <person name="Lapidus A."/>
            <person name="Barry K."/>
            <person name="Detter J.C."/>
            <person name="Glavina del Rio T."/>
            <person name="Hammon N."/>
            <person name="Israni S."/>
            <person name="Dalin E."/>
            <person name="Tice H."/>
            <person name="Pitluck S."/>
            <person name="Chain P."/>
            <person name="Malfatti S."/>
            <person name="Shin M."/>
            <person name="Vergez L."/>
            <person name="Schmutz J."/>
            <person name="Larimer F."/>
            <person name="Land M."/>
            <person name="Hauser L."/>
            <person name="Kyrpides N."/>
            <person name="Mikhailova N."/>
            <person name="Miller C."/>
            <person name="Richardson P."/>
        </authorList>
    </citation>
    <scope>NUCLEOTIDE SEQUENCE</scope>
    <source>
        <strain evidence="10">PYR-GCK</strain>
    </source>
</reference>
<evidence type="ECO:0000256" key="2">
    <source>
        <dbReference type="ARBA" id="ARBA00022448"/>
    </source>
</evidence>
<dbReference type="EMBL" id="CP000656">
    <property type="protein sequence ID" value="ABP46516.1"/>
    <property type="molecule type" value="Genomic_DNA"/>
</dbReference>
<feature type="compositionally biased region" description="Basic and acidic residues" evidence="7">
    <location>
        <begin position="1"/>
        <end position="28"/>
    </location>
</feature>
<evidence type="ECO:0000256" key="7">
    <source>
        <dbReference type="SAM" id="MobiDB-lite"/>
    </source>
</evidence>
<dbReference type="InterPro" id="IPR036259">
    <property type="entry name" value="MFS_trans_sf"/>
</dbReference>
<dbReference type="InterPro" id="IPR011701">
    <property type="entry name" value="MFS"/>
</dbReference>
<evidence type="ECO:0000256" key="1">
    <source>
        <dbReference type="ARBA" id="ARBA00004651"/>
    </source>
</evidence>
<comment type="subcellular location">
    <subcellularLocation>
        <location evidence="1">Cell membrane</location>
        <topology evidence="1">Multi-pass membrane protein</topology>
    </subcellularLocation>
</comment>
<dbReference type="InterPro" id="IPR020846">
    <property type="entry name" value="MFS_dom"/>
</dbReference>
<keyword evidence="3" id="KW-1003">Cell membrane</keyword>
<sequence length="543" mass="56006">MTALNDAERAAIQRDAEGRGKRGSDRASGRALPARVTGSGESAGGRGGDAGRRGRTPAWMPSRRFFAAVIAIGGMQLLATMDSTIAIVALPKIQDELGLSDAGRSWVITAYVLTFGGLMLLGGRLGDTIGRKRTFIVGVALFTIASVLCGIAWDEATLVIARLLQGVGAAIASPTALALIATTFPKGPARNAATAVFAAMTGVGSVMGLVVGGALTEVSWRLAFLVNVPIGLIMIYLARKTLRETNRERLKLDAAGALLATMGCTAAVFGFSMGPEAGWMSPVTIGSGIAAVGCLIAFLWVERTAENPVVPFELFLDRNRVATFAAVFLAGGVMFTLTVTIGLYVQDIMGYSALRAGVGFIPFVIALGIGLGVSSALVSKYPPRVLVIGGGVLVLAAMIYGSTLDANIPYFPNLVLPITIGGLGIGMIVVPLMISAIAGVGFDQIGPVSAIALMLQNLGGPVVLAIIQAVITSRTLYLGGTTGPVKDMNAAQMHALDQGYSYGLLWVAAVAVIVGAVALFIGYTAQQVAHAQEVKDAIDAGEL</sequence>
<feature type="transmembrane region" description="Helical" evidence="8">
    <location>
        <begin position="414"/>
        <end position="438"/>
    </location>
</feature>
<protein>
    <submittedName>
        <fullName evidence="10">Drug resistance transporter, EmrB/QacA subfamily</fullName>
    </submittedName>
</protein>
<accession>A4TCE8</accession>
<dbReference type="PANTHER" id="PTHR42718:SF46">
    <property type="entry name" value="BLR6921 PROTEIN"/>
    <property type="match status" value="1"/>
</dbReference>
<feature type="transmembrane region" description="Helical" evidence="8">
    <location>
        <begin position="65"/>
        <end position="90"/>
    </location>
</feature>
<dbReference type="eggNOG" id="COG0477">
    <property type="taxonomic scope" value="Bacteria"/>
</dbReference>
<name>A4TCE8_MYCGI</name>
<dbReference type="HOGENOM" id="CLU_000960_28_2_11"/>
<organism evidence="10">
    <name type="scientific">Mycolicibacterium gilvum (strain PYR-GCK)</name>
    <name type="common">Mycobacterium gilvum (strain PYR-GCK)</name>
    <dbReference type="NCBI Taxonomy" id="350054"/>
    <lineage>
        <taxon>Bacteria</taxon>
        <taxon>Bacillati</taxon>
        <taxon>Actinomycetota</taxon>
        <taxon>Actinomycetes</taxon>
        <taxon>Mycobacteriales</taxon>
        <taxon>Mycobacteriaceae</taxon>
        <taxon>Mycolicibacterium</taxon>
    </lineage>
</organism>
<dbReference type="AlphaFoldDB" id="A4TCE8"/>
<dbReference type="PROSITE" id="PS50850">
    <property type="entry name" value="MFS"/>
    <property type="match status" value="1"/>
</dbReference>
<feature type="transmembrane region" description="Helical" evidence="8">
    <location>
        <begin position="279"/>
        <end position="301"/>
    </location>
</feature>
<feature type="transmembrane region" description="Helical" evidence="8">
    <location>
        <begin position="385"/>
        <end position="402"/>
    </location>
</feature>
<dbReference type="Pfam" id="PF07690">
    <property type="entry name" value="MFS_1"/>
    <property type="match status" value="1"/>
</dbReference>
<feature type="domain" description="Major facilitator superfamily (MFS) profile" evidence="9">
    <location>
        <begin position="68"/>
        <end position="527"/>
    </location>
</feature>
<keyword evidence="6 8" id="KW-0472">Membrane</keyword>
<dbReference type="OrthoDB" id="4080117at2"/>
<dbReference type="STRING" id="350054.Mflv_4046"/>
<evidence type="ECO:0000256" key="4">
    <source>
        <dbReference type="ARBA" id="ARBA00022692"/>
    </source>
</evidence>
<feature type="transmembrane region" description="Helical" evidence="8">
    <location>
        <begin position="159"/>
        <end position="180"/>
    </location>
</feature>
<feature type="transmembrane region" description="Helical" evidence="8">
    <location>
        <begin position="102"/>
        <end position="122"/>
    </location>
</feature>
<feature type="transmembrane region" description="Helical" evidence="8">
    <location>
        <begin position="218"/>
        <end position="238"/>
    </location>
</feature>
<proteinExistence type="predicted"/>
<dbReference type="SUPFAM" id="SSF103473">
    <property type="entry name" value="MFS general substrate transporter"/>
    <property type="match status" value="2"/>
</dbReference>